<proteinExistence type="predicted"/>
<dbReference type="AlphaFoldDB" id="A0A2T7BPD5"/>
<comment type="caution">
    <text evidence="2">The sequence shown here is derived from an EMBL/GenBank/DDBJ whole genome shotgun (WGS) entry which is preliminary data.</text>
</comment>
<gene>
    <name evidence="2" type="ORF">DCC81_08750</name>
</gene>
<evidence type="ECO:0000313" key="2">
    <source>
        <dbReference type="EMBL" id="PUZ29522.1"/>
    </source>
</evidence>
<evidence type="ECO:0000256" key="1">
    <source>
        <dbReference type="SAM" id="Phobius"/>
    </source>
</evidence>
<keyword evidence="1" id="KW-1133">Transmembrane helix</keyword>
<dbReference type="Pfam" id="PF14362">
    <property type="entry name" value="DUF4407"/>
    <property type="match status" value="1"/>
</dbReference>
<feature type="transmembrane region" description="Helical" evidence="1">
    <location>
        <begin position="92"/>
        <end position="110"/>
    </location>
</feature>
<sequence length="371" mass="42233">MQRIRQFFLFCSGAHPSMLRRAPAETNKYAGIGGTIFFTGLLAALSAGYALWTVFEEAWAAVLFGLIWGLMIFNLDRYIVSGMKKRDKGWQEFLLALPRLILALLIAIVISKPLELKIFDKEIQAELLVMEQQVYKQQEDQVKARYTARSAELRKDIDTLQAAINTQAARRDTLMLIAQQEADGTGGSRVKNLGPIYKAKKADADKAAEALLQLDSANTAQIRDKQHQLAAIDSSMKADITAMGRGRLNGFASRLDALGHITEKSAPIRWANWFIMLLFIALETAPVFVKLISLRGPYDDLLEQHEYLYEMERKDRMAHRKQQSEEKQTIRETTREQRVQAAIDKEHLRQQAGLNVEQHKIQQWEEDQMAN</sequence>
<dbReference type="InterPro" id="IPR025519">
    <property type="entry name" value="DUF4407"/>
</dbReference>
<name>A0A2T7BPD5_9BACT</name>
<feature type="transmembrane region" description="Helical" evidence="1">
    <location>
        <begin position="29"/>
        <end position="52"/>
    </location>
</feature>
<dbReference type="OrthoDB" id="594406at2"/>
<keyword evidence="1" id="KW-0472">Membrane</keyword>
<keyword evidence="1" id="KW-0812">Transmembrane</keyword>
<evidence type="ECO:0000313" key="3">
    <source>
        <dbReference type="Proteomes" id="UP000244450"/>
    </source>
</evidence>
<dbReference type="EMBL" id="QCYK01000001">
    <property type="protein sequence ID" value="PUZ29522.1"/>
    <property type="molecule type" value="Genomic_DNA"/>
</dbReference>
<reference evidence="2 3" key="1">
    <citation type="submission" date="2018-04" db="EMBL/GenBank/DDBJ databases">
        <title>Chitinophaga fuyangensis sp. nov., isolated from soil in a chemical factory.</title>
        <authorList>
            <person name="Chen K."/>
        </authorList>
    </citation>
    <scope>NUCLEOTIDE SEQUENCE [LARGE SCALE GENOMIC DNA]</scope>
    <source>
        <strain evidence="2 3">LY-1</strain>
    </source>
</reference>
<dbReference type="RefSeq" id="WP_108686159.1">
    <property type="nucleotide sequence ID" value="NZ_QCYK01000001.1"/>
</dbReference>
<organism evidence="2 3">
    <name type="scientific">Chitinophaga parva</name>
    <dbReference type="NCBI Taxonomy" id="2169414"/>
    <lineage>
        <taxon>Bacteria</taxon>
        <taxon>Pseudomonadati</taxon>
        <taxon>Bacteroidota</taxon>
        <taxon>Chitinophagia</taxon>
        <taxon>Chitinophagales</taxon>
        <taxon>Chitinophagaceae</taxon>
        <taxon>Chitinophaga</taxon>
    </lineage>
</organism>
<protein>
    <submittedName>
        <fullName evidence="2">DUF4407 domain-containing protein</fullName>
    </submittedName>
</protein>
<feature type="transmembrane region" description="Helical" evidence="1">
    <location>
        <begin position="58"/>
        <end position="80"/>
    </location>
</feature>
<dbReference type="Proteomes" id="UP000244450">
    <property type="component" value="Unassembled WGS sequence"/>
</dbReference>
<keyword evidence="3" id="KW-1185">Reference proteome</keyword>
<accession>A0A2T7BPD5</accession>